<dbReference type="OrthoDB" id="9804072at2"/>
<dbReference type="PANTHER" id="PTHR10146">
    <property type="entry name" value="PROLINE SYNTHETASE CO-TRANSCRIBED BACTERIAL HOMOLOG PROTEIN"/>
    <property type="match status" value="1"/>
</dbReference>
<dbReference type="PANTHER" id="PTHR10146:SF14">
    <property type="entry name" value="PYRIDOXAL PHOSPHATE HOMEOSTASIS PROTEIN"/>
    <property type="match status" value="1"/>
</dbReference>
<evidence type="ECO:0000313" key="7">
    <source>
        <dbReference type="Proteomes" id="UP000027284"/>
    </source>
</evidence>
<dbReference type="GO" id="GO:0030170">
    <property type="term" value="F:pyridoxal phosphate binding"/>
    <property type="evidence" value="ECO:0007669"/>
    <property type="project" value="UniProtKB-UniRule"/>
</dbReference>
<keyword evidence="7" id="KW-1185">Reference proteome</keyword>
<dbReference type="InterPro" id="IPR001608">
    <property type="entry name" value="Ala_racemase_N"/>
</dbReference>
<dbReference type="CDD" id="cd00635">
    <property type="entry name" value="PLPDE_III_YBL036c_like"/>
    <property type="match status" value="1"/>
</dbReference>
<dbReference type="InterPro" id="IPR011078">
    <property type="entry name" value="PyrdxlP_homeostasis"/>
</dbReference>
<comment type="cofactor">
    <cofactor evidence="3">
        <name>pyridoxal 5'-phosphate</name>
        <dbReference type="ChEBI" id="CHEBI:597326"/>
    </cofactor>
</comment>
<dbReference type="EMBL" id="JMFG01000002">
    <property type="protein sequence ID" value="KDA54991.1"/>
    <property type="molecule type" value="Genomic_DNA"/>
</dbReference>
<dbReference type="RefSeq" id="WP_038046387.1">
    <property type="nucleotide sequence ID" value="NZ_JMFG01000002.1"/>
</dbReference>
<evidence type="ECO:0000256" key="3">
    <source>
        <dbReference type="PIRSR" id="PIRSR004848-1"/>
    </source>
</evidence>
<dbReference type="Gene3D" id="3.20.20.10">
    <property type="entry name" value="Alanine racemase"/>
    <property type="match status" value="1"/>
</dbReference>
<comment type="caution">
    <text evidence="6">The sequence shown here is derived from an EMBL/GenBank/DDBJ whole genome shotgun (WGS) entry which is preliminary data.</text>
</comment>
<evidence type="ECO:0000313" key="6">
    <source>
        <dbReference type="EMBL" id="KDA54991.1"/>
    </source>
</evidence>
<accession>A0A062Y3K3</accession>
<gene>
    <name evidence="6" type="ORF">EG19_04120</name>
</gene>
<protein>
    <recommendedName>
        <fullName evidence="2">Pyridoxal phosphate homeostasis protein</fullName>
        <shortName evidence="2">PLP homeostasis protein</shortName>
    </recommendedName>
</protein>
<dbReference type="HAMAP" id="MF_02087">
    <property type="entry name" value="PLP_homeostasis"/>
    <property type="match status" value="1"/>
</dbReference>
<sequence length="228" mass="25352">MSTVAANLAAVRERIAQACQKAGRNPQEVKILAVTKTHPAQVVEEAIAAGVDAIGENRVQEAAEKRPAVRLPAFWHLVGPLQRNKAKKAIELFDLIATVDRVPLAETLEKLLANRAKVMPVMVEVNVGREPQKSGVLEEELPPLVSFLLSHCPHLQLLGLLTVPPYHPDPERSRPHFRRLREVARQLEAAFQLPPLQLSMGMSEDFWVAVEEGATWVRLGRALFGERR</sequence>
<dbReference type="NCBIfam" id="TIGR00044">
    <property type="entry name" value="YggS family pyridoxal phosphate-dependent enzyme"/>
    <property type="match status" value="1"/>
</dbReference>
<organism evidence="6 7">
    <name type="scientific">Thermoanaerobaculum aquaticum</name>
    <dbReference type="NCBI Taxonomy" id="1312852"/>
    <lineage>
        <taxon>Bacteria</taxon>
        <taxon>Pseudomonadati</taxon>
        <taxon>Acidobacteriota</taxon>
        <taxon>Thermoanaerobaculia</taxon>
        <taxon>Thermoanaerobaculales</taxon>
        <taxon>Thermoanaerobaculaceae</taxon>
        <taxon>Thermoanaerobaculum</taxon>
    </lineage>
</organism>
<comment type="function">
    <text evidence="2">Pyridoxal 5'-phosphate (PLP)-binding protein, which is involved in PLP homeostasis.</text>
</comment>
<dbReference type="FunFam" id="3.20.20.10:FF:000018">
    <property type="entry name" value="Pyridoxal phosphate homeostasis protein"/>
    <property type="match status" value="1"/>
</dbReference>
<evidence type="ECO:0000259" key="5">
    <source>
        <dbReference type="Pfam" id="PF01168"/>
    </source>
</evidence>
<dbReference type="InterPro" id="IPR029066">
    <property type="entry name" value="PLP-binding_barrel"/>
</dbReference>
<feature type="domain" description="Alanine racemase N-terminal" evidence="5">
    <location>
        <begin position="7"/>
        <end position="227"/>
    </location>
</feature>
<dbReference type="Pfam" id="PF01168">
    <property type="entry name" value="Ala_racemase_N"/>
    <property type="match status" value="1"/>
</dbReference>
<evidence type="ECO:0000256" key="4">
    <source>
        <dbReference type="RuleBase" id="RU004514"/>
    </source>
</evidence>
<evidence type="ECO:0000256" key="1">
    <source>
        <dbReference type="ARBA" id="ARBA00022898"/>
    </source>
</evidence>
<dbReference type="AlphaFoldDB" id="A0A062Y3K3"/>
<keyword evidence="1 2" id="KW-0663">Pyridoxal phosphate</keyword>
<proteinExistence type="inferred from homology"/>
<name>A0A062Y3K3_9BACT</name>
<evidence type="ECO:0000256" key="2">
    <source>
        <dbReference type="HAMAP-Rule" id="MF_02087"/>
    </source>
</evidence>
<dbReference type="SUPFAM" id="SSF51419">
    <property type="entry name" value="PLP-binding barrel"/>
    <property type="match status" value="1"/>
</dbReference>
<dbReference type="PIRSF" id="PIRSF004848">
    <property type="entry name" value="YBL036c_PLPDEIII"/>
    <property type="match status" value="1"/>
</dbReference>
<dbReference type="Proteomes" id="UP000027284">
    <property type="component" value="Unassembled WGS sequence"/>
</dbReference>
<dbReference type="STRING" id="1312852.EG19_04120"/>
<comment type="similarity">
    <text evidence="2 4">Belongs to the pyridoxal phosphate-binding protein YggS/PROSC family.</text>
</comment>
<reference evidence="6 7" key="1">
    <citation type="submission" date="2014-04" db="EMBL/GenBank/DDBJ databases">
        <title>The Genome Sequence of Thermoanaerobaculum aquaticum MP-01, The First Cultivated Group 23 Acidobacterium.</title>
        <authorList>
            <person name="Stamps B.W."/>
            <person name="Losey N.A."/>
            <person name="Lawson P.A."/>
            <person name="Stevenson B.S."/>
        </authorList>
    </citation>
    <scope>NUCLEOTIDE SEQUENCE [LARGE SCALE GENOMIC DNA]</scope>
    <source>
        <strain evidence="6 7">MP-01</strain>
    </source>
</reference>
<feature type="modified residue" description="N6-(pyridoxal phosphate)lysine" evidence="2 3">
    <location>
        <position position="36"/>
    </location>
</feature>